<evidence type="ECO:0000256" key="1">
    <source>
        <dbReference type="SAM" id="MobiDB-lite"/>
    </source>
</evidence>
<keyword evidence="3" id="KW-1185">Reference proteome</keyword>
<evidence type="ECO:0000313" key="2">
    <source>
        <dbReference type="EMBL" id="OQV22025.1"/>
    </source>
</evidence>
<accession>A0A1W0X3D9</accession>
<name>A0A1W0X3D9_HYPEX</name>
<proteinExistence type="predicted"/>
<organism evidence="2 3">
    <name type="scientific">Hypsibius exemplaris</name>
    <name type="common">Freshwater tardigrade</name>
    <dbReference type="NCBI Taxonomy" id="2072580"/>
    <lineage>
        <taxon>Eukaryota</taxon>
        <taxon>Metazoa</taxon>
        <taxon>Ecdysozoa</taxon>
        <taxon>Tardigrada</taxon>
        <taxon>Eutardigrada</taxon>
        <taxon>Parachela</taxon>
        <taxon>Hypsibioidea</taxon>
        <taxon>Hypsibiidae</taxon>
        <taxon>Hypsibius</taxon>
    </lineage>
</organism>
<feature type="compositionally biased region" description="Polar residues" evidence="1">
    <location>
        <begin position="57"/>
        <end position="73"/>
    </location>
</feature>
<feature type="region of interest" description="Disordered" evidence="1">
    <location>
        <begin position="1"/>
        <end position="77"/>
    </location>
</feature>
<evidence type="ECO:0000313" key="3">
    <source>
        <dbReference type="Proteomes" id="UP000192578"/>
    </source>
</evidence>
<comment type="caution">
    <text evidence="2">The sequence shown here is derived from an EMBL/GenBank/DDBJ whole genome shotgun (WGS) entry which is preliminary data.</text>
</comment>
<sequence length="123" mass="13397">MDLSDQRPDLVARESPNSYGAGPTTNSRPSPRRSPVPGSCVPLRRRQRQLHAVRSSRAAQQNPYFNSQPQNPQYGIPDMRQMPLRICRARTSICPATICSSPIPGANFQLPNTANLGGPGMAS</sequence>
<dbReference type="Proteomes" id="UP000192578">
    <property type="component" value="Unassembled WGS sequence"/>
</dbReference>
<feature type="compositionally biased region" description="Basic and acidic residues" evidence="1">
    <location>
        <begin position="1"/>
        <end position="12"/>
    </location>
</feature>
<feature type="compositionally biased region" description="Polar residues" evidence="1">
    <location>
        <begin position="15"/>
        <end position="26"/>
    </location>
</feature>
<dbReference type="EMBL" id="MTYJ01000019">
    <property type="protein sequence ID" value="OQV22025.1"/>
    <property type="molecule type" value="Genomic_DNA"/>
</dbReference>
<gene>
    <name evidence="2" type="ORF">BV898_03872</name>
</gene>
<reference evidence="3" key="1">
    <citation type="submission" date="2017-01" db="EMBL/GenBank/DDBJ databases">
        <title>Comparative genomics of anhydrobiosis in the tardigrade Hypsibius dujardini.</title>
        <authorList>
            <person name="Yoshida Y."/>
            <person name="Koutsovoulos G."/>
            <person name="Laetsch D."/>
            <person name="Stevens L."/>
            <person name="Kumar S."/>
            <person name="Horikawa D."/>
            <person name="Ishino K."/>
            <person name="Komine S."/>
            <person name="Tomita M."/>
            <person name="Blaxter M."/>
            <person name="Arakawa K."/>
        </authorList>
    </citation>
    <scope>NUCLEOTIDE SEQUENCE [LARGE SCALE GENOMIC DNA]</scope>
    <source>
        <strain evidence="3">Z151</strain>
    </source>
</reference>
<protein>
    <submittedName>
        <fullName evidence="2">Uncharacterized protein</fullName>
    </submittedName>
</protein>
<dbReference type="AlphaFoldDB" id="A0A1W0X3D9"/>